<comment type="caution">
    <text evidence="2">The sequence shown here is derived from an EMBL/GenBank/DDBJ whole genome shotgun (WGS) entry which is preliminary data.</text>
</comment>
<feature type="compositionally biased region" description="Basic and acidic residues" evidence="1">
    <location>
        <begin position="344"/>
        <end position="357"/>
    </location>
</feature>
<protein>
    <submittedName>
        <fullName evidence="2">Uncharacterized protein</fullName>
    </submittedName>
</protein>
<gene>
    <name evidence="2" type="ORF">GGX14DRAFT_606748</name>
</gene>
<dbReference type="Proteomes" id="UP001219525">
    <property type="component" value="Unassembled WGS sequence"/>
</dbReference>
<evidence type="ECO:0000256" key="1">
    <source>
        <dbReference type="SAM" id="MobiDB-lite"/>
    </source>
</evidence>
<evidence type="ECO:0000313" key="3">
    <source>
        <dbReference type="Proteomes" id="UP001219525"/>
    </source>
</evidence>
<reference evidence="2" key="1">
    <citation type="submission" date="2023-03" db="EMBL/GenBank/DDBJ databases">
        <title>Massive genome expansion in bonnet fungi (Mycena s.s.) driven by repeated elements and novel gene families across ecological guilds.</title>
        <authorList>
            <consortium name="Lawrence Berkeley National Laboratory"/>
            <person name="Harder C.B."/>
            <person name="Miyauchi S."/>
            <person name="Viragh M."/>
            <person name="Kuo A."/>
            <person name="Thoen E."/>
            <person name="Andreopoulos B."/>
            <person name="Lu D."/>
            <person name="Skrede I."/>
            <person name="Drula E."/>
            <person name="Henrissat B."/>
            <person name="Morin E."/>
            <person name="Kohler A."/>
            <person name="Barry K."/>
            <person name="LaButti K."/>
            <person name="Morin E."/>
            <person name="Salamov A."/>
            <person name="Lipzen A."/>
            <person name="Mereny Z."/>
            <person name="Hegedus B."/>
            <person name="Baldrian P."/>
            <person name="Stursova M."/>
            <person name="Weitz H."/>
            <person name="Taylor A."/>
            <person name="Grigoriev I.V."/>
            <person name="Nagy L.G."/>
            <person name="Martin F."/>
            <person name="Kauserud H."/>
        </authorList>
    </citation>
    <scope>NUCLEOTIDE SEQUENCE</scope>
    <source>
        <strain evidence="2">9144</strain>
    </source>
</reference>
<evidence type="ECO:0000313" key="2">
    <source>
        <dbReference type="EMBL" id="KAJ7215833.1"/>
    </source>
</evidence>
<dbReference type="EMBL" id="JARJCW010000016">
    <property type="protein sequence ID" value="KAJ7215833.1"/>
    <property type="molecule type" value="Genomic_DNA"/>
</dbReference>
<accession>A0AAD6YIC3</accession>
<name>A0AAD6YIC3_9AGAR</name>
<sequence>MCGLSCSTDKGALFARQKSRRHWYSLGGSRPVAPVVPVAAGFGTTMWERESRAYQQRVLGPIKLKFDGDELKFEDLGISASVTSLAWDPMTRCISGCRRLKSSSPPISTSHSTNGRPPSMLRQSAFQYAAIQFSVPAVACLKRLQGQVPHQRGLKLPCSLPNGDSALFPPREDLHNGPRRAHTRLLRQPPHVHSHWLISAPPAANLIVHWYFAHGIFKFYAARVPVINLDLWVHVWLCTWVICAPRRRDLMTFSHVHDSGQQAPETVCAAQPPAAQVVRVNKRARTNARLRRSGGQSGGWRTASVTVTSVIFFHRHDHTLGIKRWPKMTLTKLFKGRAPSPRPTRAEIEEQAERDAQNHAADAEEEDDPDDGAVEIPSEDEYVG</sequence>
<feature type="compositionally biased region" description="Acidic residues" evidence="1">
    <location>
        <begin position="363"/>
        <end position="384"/>
    </location>
</feature>
<feature type="region of interest" description="Disordered" evidence="1">
    <location>
        <begin position="334"/>
        <end position="384"/>
    </location>
</feature>
<organism evidence="2 3">
    <name type="scientific">Mycena pura</name>
    <dbReference type="NCBI Taxonomy" id="153505"/>
    <lineage>
        <taxon>Eukaryota</taxon>
        <taxon>Fungi</taxon>
        <taxon>Dikarya</taxon>
        <taxon>Basidiomycota</taxon>
        <taxon>Agaricomycotina</taxon>
        <taxon>Agaricomycetes</taxon>
        <taxon>Agaricomycetidae</taxon>
        <taxon>Agaricales</taxon>
        <taxon>Marasmiineae</taxon>
        <taxon>Mycenaceae</taxon>
        <taxon>Mycena</taxon>
    </lineage>
</organism>
<keyword evidence="3" id="KW-1185">Reference proteome</keyword>
<proteinExistence type="predicted"/>
<dbReference type="AlphaFoldDB" id="A0AAD6YIC3"/>